<keyword evidence="3" id="KW-1185">Reference proteome</keyword>
<evidence type="ECO:0000313" key="3">
    <source>
        <dbReference type="Proteomes" id="UP000694251"/>
    </source>
</evidence>
<accession>A0A8T2CPL9</accession>
<dbReference type="OrthoDB" id="787121at2759"/>
<proteinExistence type="predicted"/>
<evidence type="ECO:0000313" key="2">
    <source>
        <dbReference type="EMBL" id="KAG7599563.1"/>
    </source>
</evidence>
<dbReference type="EMBL" id="JAEFBJ010000006">
    <property type="protein sequence ID" value="KAG7599563.1"/>
    <property type="molecule type" value="Genomic_DNA"/>
</dbReference>
<organism evidence="2 3">
    <name type="scientific">Arabidopsis suecica</name>
    <name type="common">Swedish thale-cress</name>
    <name type="synonym">Cardaminopsis suecica</name>
    <dbReference type="NCBI Taxonomy" id="45249"/>
    <lineage>
        <taxon>Eukaryota</taxon>
        <taxon>Viridiplantae</taxon>
        <taxon>Streptophyta</taxon>
        <taxon>Embryophyta</taxon>
        <taxon>Tracheophyta</taxon>
        <taxon>Spermatophyta</taxon>
        <taxon>Magnoliopsida</taxon>
        <taxon>eudicotyledons</taxon>
        <taxon>Gunneridae</taxon>
        <taxon>Pentapetalae</taxon>
        <taxon>rosids</taxon>
        <taxon>malvids</taxon>
        <taxon>Brassicales</taxon>
        <taxon>Brassicaceae</taxon>
        <taxon>Camelineae</taxon>
        <taxon>Arabidopsis</taxon>
    </lineage>
</organism>
<feature type="compositionally biased region" description="Basic and acidic residues" evidence="1">
    <location>
        <begin position="34"/>
        <end position="45"/>
    </location>
</feature>
<reference evidence="2 3" key="1">
    <citation type="submission" date="2020-12" db="EMBL/GenBank/DDBJ databases">
        <title>Concerted genomic and epigenomic changes stabilize Arabidopsis allopolyploids.</title>
        <authorList>
            <person name="Chen Z."/>
        </authorList>
    </citation>
    <scope>NUCLEOTIDE SEQUENCE [LARGE SCALE GENOMIC DNA]</scope>
    <source>
        <strain evidence="2">As9502</strain>
        <tissue evidence="2">Leaf</tissue>
    </source>
</reference>
<dbReference type="Proteomes" id="UP000694251">
    <property type="component" value="Chromosome 6"/>
</dbReference>
<protein>
    <submittedName>
        <fullName evidence="2">Uncharacterized protein</fullName>
    </submittedName>
</protein>
<gene>
    <name evidence="2" type="ORF">ISN44_As06g037440</name>
</gene>
<dbReference type="AlphaFoldDB" id="A0A8T2CPL9"/>
<evidence type="ECO:0000256" key="1">
    <source>
        <dbReference type="SAM" id="MobiDB-lite"/>
    </source>
</evidence>
<sequence length="131" mass="15196">MDYNIVNEVQNRKNKEEAGQVPYPLFWIPTSHGKRGDVEASESKESSNAGRNLESCPSDLHGNEGQKTQNEGKEGKFECNFLSDAEEKSSVRNIPVENHLQEPRKIPINYAFYLRICREQYLQHFQFNFFP</sequence>
<comment type="caution">
    <text evidence="2">The sequence shown here is derived from an EMBL/GenBank/DDBJ whole genome shotgun (WGS) entry which is preliminary data.</text>
</comment>
<name>A0A8T2CPL9_ARASU</name>
<feature type="region of interest" description="Disordered" evidence="1">
    <location>
        <begin position="30"/>
        <end position="76"/>
    </location>
</feature>